<dbReference type="Pfam" id="PF00085">
    <property type="entry name" value="Thioredoxin"/>
    <property type="match status" value="1"/>
</dbReference>
<reference evidence="3 4" key="1">
    <citation type="submission" date="2016-07" db="EMBL/GenBank/DDBJ databases">
        <title>Pervasive Adenine N6-methylation of Active Genes in Fungi.</title>
        <authorList>
            <consortium name="DOE Joint Genome Institute"/>
            <person name="Mondo S.J."/>
            <person name="Dannebaum R.O."/>
            <person name="Kuo R.C."/>
            <person name="Labutti K."/>
            <person name="Haridas S."/>
            <person name="Kuo A."/>
            <person name="Salamov A."/>
            <person name="Ahrendt S.R."/>
            <person name="Lipzen A."/>
            <person name="Sullivan W."/>
            <person name="Andreopoulos W.B."/>
            <person name="Clum A."/>
            <person name="Lindquist E."/>
            <person name="Daum C."/>
            <person name="Ramamoorthy G.K."/>
            <person name="Gryganskyi A."/>
            <person name="Culley D."/>
            <person name="Magnuson J.K."/>
            <person name="James T.Y."/>
            <person name="O'Malley M.A."/>
            <person name="Stajich J.E."/>
            <person name="Spatafora J.W."/>
            <person name="Visel A."/>
            <person name="Grigoriev I.V."/>
        </authorList>
    </citation>
    <scope>NUCLEOTIDE SEQUENCE [LARGE SCALE GENOMIC DNA]</scope>
    <source>
        <strain evidence="3 4">PL171</strain>
    </source>
</reference>
<dbReference type="GO" id="GO:0005737">
    <property type="term" value="C:cytoplasm"/>
    <property type="evidence" value="ECO:0007669"/>
    <property type="project" value="TreeGrafter"/>
</dbReference>
<dbReference type="PROSITE" id="PS51352">
    <property type="entry name" value="THIOREDOXIN_2"/>
    <property type="match status" value="1"/>
</dbReference>
<dbReference type="EMBL" id="MCFL01000001">
    <property type="protein sequence ID" value="ORZ41367.1"/>
    <property type="molecule type" value="Genomic_DNA"/>
</dbReference>
<dbReference type="InterPro" id="IPR036249">
    <property type="entry name" value="Thioredoxin-like_sf"/>
</dbReference>
<dbReference type="CDD" id="cd02947">
    <property type="entry name" value="TRX_family"/>
    <property type="match status" value="1"/>
</dbReference>
<evidence type="ECO:0000256" key="1">
    <source>
        <dbReference type="SAM" id="MobiDB-lite"/>
    </source>
</evidence>
<dbReference type="GO" id="GO:0015035">
    <property type="term" value="F:protein-disulfide reductase activity"/>
    <property type="evidence" value="ECO:0007669"/>
    <property type="project" value="TreeGrafter"/>
</dbReference>
<sequence length="118" mass="12818">MFSSIKSFFGGGDAPAQTSSAARVPRQLNNPAPAGPTSLWCGPCRQLGPQLDLVANRNADKLRVVKVDMDQAPHLGQRFRVTGLPTVVLFKGGKEVSRFMGVKHERQIQAFVDPFLGQ</sequence>
<evidence type="ECO:0000313" key="3">
    <source>
        <dbReference type="EMBL" id="ORZ41367.1"/>
    </source>
</evidence>
<accession>A0A1Y2I3D9</accession>
<feature type="region of interest" description="Disordered" evidence="1">
    <location>
        <begin position="1"/>
        <end position="35"/>
    </location>
</feature>
<protein>
    <submittedName>
        <fullName evidence="3">Thioredoxin-like protein</fullName>
    </submittedName>
</protein>
<proteinExistence type="predicted"/>
<gene>
    <name evidence="3" type="ORF">BCR44DRAFT_1456973</name>
</gene>
<dbReference type="SUPFAM" id="SSF52833">
    <property type="entry name" value="Thioredoxin-like"/>
    <property type="match status" value="1"/>
</dbReference>
<dbReference type="PANTHER" id="PTHR45663">
    <property type="entry name" value="GEO12009P1"/>
    <property type="match status" value="1"/>
</dbReference>
<evidence type="ECO:0000259" key="2">
    <source>
        <dbReference type="PROSITE" id="PS51352"/>
    </source>
</evidence>
<comment type="caution">
    <text evidence="3">The sequence shown here is derived from an EMBL/GenBank/DDBJ whole genome shotgun (WGS) entry which is preliminary data.</text>
</comment>
<dbReference type="STRING" id="765915.A0A1Y2I3D9"/>
<dbReference type="InterPro" id="IPR013766">
    <property type="entry name" value="Thioredoxin_domain"/>
</dbReference>
<dbReference type="AlphaFoldDB" id="A0A1Y2I3D9"/>
<dbReference type="Gene3D" id="3.40.30.10">
    <property type="entry name" value="Glutaredoxin"/>
    <property type="match status" value="1"/>
</dbReference>
<organism evidence="3 4">
    <name type="scientific">Catenaria anguillulae PL171</name>
    <dbReference type="NCBI Taxonomy" id="765915"/>
    <lineage>
        <taxon>Eukaryota</taxon>
        <taxon>Fungi</taxon>
        <taxon>Fungi incertae sedis</taxon>
        <taxon>Blastocladiomycota</taxon>
        <taxon>Blastocladiomycetes</taxon>
        <taxon>Blastocladiales</taxon>
        <taxon>Catenariaceae</taxon>
        <taxon>Catenaria</taxon>
    </lineage>
</organism>
<keyword evidence="4" id="KW-1185">Reference proteome</keyword>
<dbReference type="PANTHER" id="PTHR45663:SF11">
    <property type="entry name" value="GEO12009P1"/>
    <property type="match status" value="1"/>
</dbReference>
<evidence type="ECO:0000313" key="4">
    <source>
        <dbReference type="Proteomes" id="UP000193411"/>
    </source>
</evidence>
<dbReference type="Proteomes" id="UP000193411">
    <property type="component" value="Unassembled WGS sequence"/>
</dbReference>
<feature type="domain" description="Thioredoxin" evidence="2">
    <location>
        <begin position="8"/>
        <end position="117"/>
    </location>
</feature>
<dbReference type="OrthoDB" id="2121326at2759"/>
<name>A0A1Y2I3D9_9FUNG</name>